<feature type="compositionally biased region" description="Low complexity" evidence="1">
    <location>
        <begin position="395"/>
        <end position="411"/>
    </location>
</feature>
<feature type="compositionally biased region" description="Polar residues" evidence="1">
    <location>
        <begin position="727"/>
        <end position="738"/>
    </location>
</feature>
<feature type="region of interest" description="Disordered" evidence="1">
    <location>
        <begin position="936"/>
        <end position="988"/>
    </location>
</feature>
<dbReference type="EMBL" id="JAIWYP010000001">
    <property type="protein sequence ID" value="KAH3891848.1"/>
    <property type="molecule type" value="Genomic_DNA"/>
</dbReference>
<reference evidence="4" key="1">
    <citation type="journal article" date="2019" name="bioRxiv">
        <title>The Genome of the Zebra Mussel, Dreissena polymorpha: A Resource for Invasive Species Research.</title>
        <authorList>
            <person name="McCartney M.A."/>
            <person name="Auch B."/>
            <person name="Kono T."/>
            <person name="Mallez S."/>
            <person name="Zhang Y."/>
            <person name="Obille A."/>
            <person name="Becker A."/>
            <person name="Abrahante J.E."/>
            <person name="Garbe J."/>
            <person name="Badalamenti J.P."/>
            <person name="Herman A."/>
            <person name="Mangelson H."/>
            <person name="Liachko I."/>
            <person name="Sullivan S."/>
            <person name="Sone E.D."/>
            <person name="Koren S."/>
            <person name="Silverstein K.A.T."/>
            <person name="Beckman K.B."/>
            <person name="Gohl D.M."/>
        </authorList>
    </citation>
    <scope>NUCLEOTIDE SEQUENCE</scope>
    <source>
        <strain evidence="4">Duluth1</strain>
        <tissue evidence="4">Whole animal</tissue>
    </source>
</reference>
<feature type="compositionally biased region" description="Polar residues" evidence="1">
    <location>
        <begin position="556"/>
        <end position="572"/>
    </location>
</feature>
<feature type="region of interest" description="Disordered" evidence="1">
    <location>
        <begin position="552"/>
        <end position="572"/>
    </location>
</feature>
<feature type="compositionally biased region" description="Polar residues" evidence="1">
    <location>
        <begin position="85"/>
        <end position="94"/>
    </location>
</feature>
<comment type="caution">
    <text evidence="4">The sequence shown here is derived from an EMBL/GenBank/DDBJ whole genome shotgun (WGS) entry which is preliminary data.</text>
</comment>
<feature type="compositionally biased region" description="Polar residues" evidence="1">
    <location>
        <begin position="1009"/>
        <end position="1028"/>
    </location>
</feature>
<evidence type="ECO:0000259" key="3">
    <source>
        <dbReference type="SMART" id="SM00214"/>
    </source>
</evidence>
<dbReference type="GO" id="GO:0016020">
    <property type="term" value="C:membrane"/>
    <property type="evidence" value="ECO:0007669"/>
    <property type="project" value="TreeGrafter"/>
</dbReference>
<evidence type="ECO:0000313" key="4">
    <source>
        <dbReference type="EMBL" id="KAH3891848.1"/>
    </source>
</evidence>
<keyword evidence="2" id="KW-0472">Membrane</keyword>
<keyword evidence="2" id="KW-1133">Transmembrane helix</keyword>
<feature type="compositionally biased region" description="Pro residues" evidence="1">
    <location>
        <begin position="166"/>
        <end position="187"/>
    </location>
</feature>
<protein>
    <recommendedName>
        <fullName evidence="3">VWFC domain-containing protein</fullName>
    </recommendedName>
</protein>
<dbReference type="InterPro" id="IPR042378">
    <property type="entry name" value="IDD"/>
</dbReference>
<dbReference type="Pfam" id="PF23334">
    <property type="entry name" value="VWC2L_2nd"/>
    <property type="match status" value="1"/>
</dbReference>
<feature type="transmembrane region" description="Helical" evidence="2">
    <location>
        <begin position="102"/>
        <end position="124"/>
    </location>
</feature>
<proteinExistence type="predicted"/>
<feature type="region of interest" description="Disordered" evidence="1">
    <location>
        <begin position="296"/>
        <end position="319"/>
    </location>
</feature>
<feature type="domain" description="VWFC" evidence="3">
    <location>
        <begin position="6"/>
        <end position="66"/>
    </location>
</feature>
<feature type="compositionally biased region" description="Polar residues" evidence="1">
    <location>
        <begin position="685"/>
        <end position="695"/>
    </location>
</feature>
<dbReference type="PANTHER" id="PTHR15256:SF6">
    <property type="entry name" value="INTEGRAL MEMBRANE PROTEIN DGCR2_IDD"/>
    <property type="match status" value="1"/>
</dbReference>
<dbReference type="SMART" id="SM00214">
    <property type="entry name" value="VWC"/>
    <property type="match status" value="1"/>
</dbReference>
<feature type="compositionally biased region" description="Polar residues" evidence="1">
    <location>
        <begin position="300"/>
        <end position="319"/>
    </location>
</feature>
<feature type="compositionally biased region" description="Polar residues" evidence="1">
    <location>
        <begin position="381"/>
        <end position="394"/>
    </location>
</feature>
<keyword evidence="2" id="KW-0812">Transmembrane</keyword>
<evidence type="ECO:0000256" key="1">
    <source>
        <dbReference type="SAM" id="MobiDB-lite"/>
    </source>
</evidence>
<dbReference type="AlphaFoldDB" id="A0A9D4NC93"/>
<feature type="region of interest" description="Disordered" evidence="1">
    <location>
        <begin position="75"/>
        <end position="94"/>
    </location>
</feature>
<dbReference type="InterPro" id="IPR001007">
    <property type="entry name" value="VWF_dom"/>
</dbReference>
<feature type="compositionally biased region" description="Low complexity" evidence="1">
    <location>
        <begin position="236"/>
        <end position="245"/>
    </location>
</feature>
<feature type="region of interest" description="Disordered" evidence="1">
    <location>
        <begin position="727"/>
        <end position="747"/>
    </location>
</feature>
<feature type="compositionally biased region" description="Polar residues" evidence="1">
    <location>
        <begin position="206"/>
        <end position="215"/>
    </location>
</feature>
<accession>A0A9D4NC93</accession>
<feature type="compositionally biased region" description="Low complexity" evidence="1">
    <location>
        <begin position="485"/>
        <end position="497"/>
    </location>
</feature>
<sequence length="1028" mass="113516">MSLLTCTDWQGRPIPDGEDFYPYKDDPCHMCRCYQGESTMCKAVSCSPPKCPKWREISKKCCHYECLDVDGSSYTPDNNTEHRGNSVNGDGTPTEAGTVTDLGLRLVASTITTFLILALLLFLIHRFRQRRLLMTLRRYGRRREHLDDSDNISYTPDFFGVQCPPYEDPPPPYTPPKPQPGEQPPPYEALDTDNTPTTGDADRYTDNNSANSSHGNFPARGANSSNSSGECLISRGSNSNSDNGGHIITRGVNTGLNESSMRDDGIDGSVIGCGNQQVSRAIQAVGNCSNRVRHTRRGAQDSQGNRASVHFKNSPTGQPTITMGIQDRQLRNRCSGIRLSNQSSPVRNSMNDRTMALNLELKNVVHNIRNRSWCEVPQGDRVTQNDHSSSTDIGESTTSAESLTSSPESPENAAEFHISSSPEALSHDADSTVKRFLDQFGPVSRGRRYPTTMSQSWTSNQVPPVSSKHVKQSISIGAFPQESDSVGQSPQQGGSSQMDIRPLLPRSKSEHLKTNGSLINHPFNGVVKSTGSVKPSSFQPHGNGVRVAYKERDELSSSQSPSLTFNQNPTKRSSLSFTKNLSCQDDYIRSDVSECGSLMSNVSNLAAAILDPGDIIVTKRQDELRKLRLSHLLSDPLFCPGSSTGNQGSDFSRPDTRQLYRSFSENSVDVSSVSASSETFEKGVQGSTLRNDSKYPSNSYKNLLQTCLSAQPLRPAVMKKPERFVAGNNSENPVISTTGKKKDNKPMVNSWHAGMCESDDENMSVSTLARNSNQHFEKNLCRDKDVANIFLPLFKLSNAEKYNSEDNTDVPNSEMRACASQMFACEMGDFQREKNHRGKQLLKQYSSGCIFGKHDEVSANNRRKMAKKSNIDSDLTYLGSSDSQAINRRLSCPEPKPVVCNSSSGMKDPSRPYLMHSAIPTNVALLDHNIPALLQLRNTDGRPRNDKRRSKSVGRSDTTRTSGRKTVGYSASRARSRKKNSPQQTCSYHRELENVLENKKSGVKHRNASNHQQSYSEFSKTNCAISQV</sequence>
<feature type="region of interest" description="Disordered" evidence="1">
    <location>
        <begin position="150"/>
        <end position="246"/>
    </location>
</feature>
<dbReference type="PANTHER" id="PTHR15256">
    <property type="entry name" value="INTEGRAL MEMBRANE PROTEIN DGCR2/IDD"/>
    <property type="match status" value="1"/>
</dbReference>
<organism evidence="4 5">
    <name type="scientific">Dreissena polymorpha</name>
    <name type="common">Zebra mussel</name>
    <name type="synonym">Mytilus polymorpha</name>
    <dbReference type="NCBI Taxonomy" id="45954"/>
    <lineage>
        <taxon>Eukaryota</taxon>
        <taxon>Metazoa</taxon>
        <taxon>Spiralia</taxon>
        <taxon>Lophotrochozoa</taxon>
        <taxon>Mollusca</taxon>
        <taxon>Bivalvia</taxon>
        <taxon>Autobranchia</taxon>
        <taxon>Heteroconchia</taxon>
        <taxon>Euheterodonta</taxon>
        <taxon>Imparidentia</taxon>
        <taxon>Neoheterodontei</taxon>
        <taxon>Myida</taxon>
        <taxon>Dreissenoidea</taxon>
        <taxon>Dreissenidae</taxon>
        <taxon>Dreissena</taxon>
    </lineage>
</organism>
<gene>
    <name evidence="4" type="ORF">DPMN_015957</name>
</gene>
<feature type="region of interest" description="Disordered" evidence="1">
    <location>
        <begin position="377"/>
        <end position="429"/>
    </location>
</feature>
<feature type="region of interest" description="Disordered" evidence="1">
    <location>
        <begin position="675"/>
        <end position="695"/>
    </location>
</feature>
<reference evidence="4" key="2">
    <citation type="submission" date="2020-11" db="EMBL/GenBank/DDBJ databases">
        <authorList>
            <person name="McCartney M.A."/>
            <person name="Auch B."/>
            <person name="Kono T."/>
            <person name="Mallez S."/>
            <person name="Becker A."/>
            <person name="Gohl D.M."/>
            <person name="Silverstein K.A.T."/>
            <person name="Koren S."/>
            <person name="Bechman K.B."/>
            <person name="Herman A."/>
            <person name="Abrahante J.E."/>
            <person name="Garbe J."/>
        </authorList>
    </citation>
    <scope>NUCLEOTIDE SEQUENCE</scope>
    <source>
        <strain evidence="4">Duluth1</strain>
        <tissue evidence="4">Whole animal</tissue>
    </source>
</reference>
<name>A0A9D4NC93_DREPO</name>
<feature type="region of interest" description="Disordered" evidence="1">
    <location>
        <begin position="1000"/>
        <end position="1028"/>
    </location>
</feature>
<dbReference type="Proteomes" id="UP000828390">
    <property type="component" value="Unassembled WGS sequence"/>
</dbReference>
<feature type="region of interest" description="Disordered" evidence="1">
    <location>
        <begin position="442"/>
        <end position="501"/>
    </location>
</feature>
<evidence type="ECO:0000313" key="5">
    <source>
        <dbReference type="Proteomes" id="UP000828390"/>
    </source>
</evidence>
<evidence type="ECO:0000256" key="2">
    <source>
        <dbReference type="SAM" id="Phobius"/>
    </source>
</evidence>
<feature type="compositionally biased region" description="Polar residues" evidence="1">
    <location>
        <begin position="451"/>
        <end position="464"/>
    </location>
</feature>
<keyword evidence="5" id="KW-1185">Reference proteome</keyword>